<dbReference type="SUPFAM" id="SSF103501">
    <property type="entry name" value="Respiratory nitrate reductase 1 gamma chain"/>
    <property type="match status" value="1"/>
</dbReference>
<feature type="transmembrane region" description="Helical" evidence="1">
    <location>
        <begin position="282"/>
        <end position="305"/>
    </location>
</feature>
<keyword evidence="1" id="KW-0812">Transmembrane</keyword>
<dbReference type="RefSeq" id="WP_128488410.1">
    <property type="nucleotide sequence ID" value="NZ_JBHLXB010000007.1"/>
</dbReference>
<evidence type="ECO:0000313" key="2">
    <source>
        <dbReference type="EMBL" id="RWY41610.1"/>
    </source>
</evidence>
<dbReference type="AlphaFoldDB" id="A0A444MC76"/>
<gene>
    <name evidence="2" type="primary">tcuB</name>
    <name evidence="2" type="ORF">EP867_09225</name>
</gene>
<dbReference type="Proteomes" id="UP000287168">
    <property type="component" value="Unassembled WGS sequence"/>
</dbReference>
<feature type="transmembrane region" description="Helical" evidence="1">
    <location>
        <begin position="311"/>
        <end position="332"/>
    </location>
</feature>
<dbReference type="OrthoDB" id="9765258at2"/>
<comment type="caution">
    <text evidence="2">The sequence shown here is derived from an EMBL/GenBank/DDBJ whole genome shotgun (WGS) entry which is preliminary data.</text>
</comment>
<accession>A0A444MC76</accession>
<feature type="transmembrane region" description="Helical" evidence="1">
    <location>
        <begin position="214"/>
        <end position="236"/>
    </location>
</feature>
<proteinExistence type="predicted"/>
<name>A0A444MC76_9RHOB</name>
<evidence type="ECO:0000256" key="1">
    <source>
        <dbReference type="SAM" id="Phobius"/>
    </source>
</evidence>
<feature type="transmembrane region" description="Helical" evidence="1">
    <location>
        <begin position="99"/>
        <end position="119"/>
    </location>
</feature>
<sequence length="355" mass="38448">MSFETPDLMAEARRQIEICNACRYCEGFCAVFPAMTRDKAFSDGTLSHLANLCHNCRGCSYSCQYVPPHEFDLNVPAALANVRQDSWERHVKPAAFAKAFHAHGVAIMGLMVLLIAGFFMAAKSGGEGGFYAVFSHNTLVALFLPAFLLPLFLVALGLRSYWRETGGSCIRLSDLKEAFASVAKMKNLAGGHGEGCNFEKEDRYSQGRRFAHQAVMYGFLLCFAATSVATLMHYLLAMPAPYGLFSAPKLLGIPGGLLMVLGGVEMIRLKLKADPSLGAARVWGGEMAFVVLLVLVSATGLALYAATGTGLVTALLALHLGTVMTLFLLLPYSKMVHGFFRLSALIIEEQKKRGA</sequence>
<dbReference type="SUPFAM" id="SSF54862">
    <property type="entry name" value="4Fe-4S ferredoxins"/>
    <property type="match status" value="1"/>
</dbReference>
<keyword evidence="3" id="KW-1185">Reference proteome</keyword>
<dbReference type="InterPro" id="IPR012830">
    <property type="entry name" value="Citrate_utilization_prot_B"/>
</dbReference>
<evidence type="ECO:0000313" key="3">
    <source>
        <dbReference type="Proteomes" id="UP000287168"/>
    </source>
</evidence>
<feature type="transmembrane region" description="Helical" evidence="1">
    <location>
        <begin position="139"/>
        <end position="158"/>
    </location>
</feature>
<dbReference type="InterPro" id="IPR036197">
    <property type="entry name" value="NarG-like_sf"/>
</dbReference>
<reference evidence="2 3" key="1">
    <citation type="journal article" date="2015" name="Int. J. Syst. Evol. Microbiol.">
        <title>Gemmobacter intermedius sp. nov., isolated from a white stork (Ciconia ciconia).</title>
        <authorList>
            <person name="Kampfer P."/>
            <person name="Jerzak L."/>
            <person name="Wilharm G."/>
            <person name="Golke J."/>
            <person name="Busse H.J."/>
            <person name="Glaeser S.P."/>
        </authorList>
    </citation>
    <scope>NUCLEOTIDE SEQUENCE [LARGE SCALE GENOMIC DNA]</scope>
    <source>
        <strain evidence="2 3">119/4</strain>
    </source>
</reference>
<keyword evidence="1" id="KW-0472">Membrane</keyword>
<protein>
    <submittedName>
        <fullName evidence="2">Tricarballylate utilization 4Fe-4S protein TcuB</fullName>
    </submittedName>
</protein>
<dbReference type="NCBIfam" id="TIGR02484">
    <property type="entry name" value="CitB"/>
    <property type="match status" value="1"/>
</dbReference>
<organism evidence="2 3">
    <name type="scientific">Falsigemmobacter intermedius</name>
    <dbReference type="NCBI Taxonomy" id="1553448"/>
    <lineage>
        <taxon>Bacteria</taxon>
        <taxon>Pseudomonadati</taxon>
        <taxon>Pseudomonadota</taxon>
        <taxon>Alphaproteobacteria</taxon>
        <taxon>Rhodobacterales</taxon>
        <taxon>Paracoccaceae</taxon>
        <taxon>Falsigemmobacter</taxon>
    </lineage>
</organism>
<keyword evidence="1" id="KW-1133">Transmembrane helix</keyword>
<dbReference type="EMBL" id="SBLC01000010">
    <property type="protein sequence ID" value="RWY41610.1"/>
    <property type="molecule type" value="Genomic_DNA"/>
</dbReference>